<keyword evidence="4" id="KW-1185">Reference proteome</keyword>
<dbReference type="Proteomes" id="UP000187735">
    <property type="component" value="Chromosome"/>
</dbReference>
<dbReference type="AlphaFoldDB" id="A0A1P8WQS2"/>
<feature type="compositionally biased region" description="Polar residues" evidence="1">
    <location>
        <begin position="317"/>
        <end position="346"/>
    </location>
</feature>
<evidence type="ECO:0000313" key="3">
    <source>
        <dbReference type="EMBL" id="APZ96402.1"/>
    </source>
</evidence>
<name>A0A1P8WQS2_9PLAN</name>
<proteinExistence type="predicted"/>
<dbReference type="EMBL" id="CP017641">
    <property type="protein sequence ID" value="APZ96402.1"/>
    <property type="molecule type" value="Genomic_DNA"/>
</dbReference>
<reference evidence="3 4" key="1">
    <citation type="journal article" date="2016" name="Front. Microbiol.">
        <title>Fuerstia marisgermanicae gen. nov., sp. nov., an Unusual Member of the Phylum Planctomycetes from the German Wadden Sea.</title>
        <authorList>
            <person name="Kohn T."/>
            <person name="Heuer A."/>
            <person name="Jogler M."/>
            <person name="Vollmers J."/>
            <person name="Boedeker C."/>
            <person name="Bunk B."/>
            <person name="Rast P."/>
            <person name="Borchert D."/>
            <person name="Glockner I."/>
            <person name="Freese H.M."/>
            <person name="Klenk H.P."/>
            <person name="Overmann J."/>
            <person name="Kaster A.K."/>
            <person name="Rohde M."/>
            <person name="Wiegand S."/>
            <person name="Jogler C."/>
        </authorList>
    </citation>
    <scope>NUCLEOTIDE SEQUENCE [LARGE SCALE GENOMIC DNA]</scope>
    <source>
        <strain evidence="3 4">NH11</strain>
    </source>
</reference>
<dbReference type="RefSeq" id="WP_077027437.1">
    <property type="nucleotide sequence ID" value="NZ_CP017641.1"/>
</dbReference>
<accession>A0A1P8WQS2</accession>
<dbReference type="Gene3D" id="2.60.40.10">
    <property type="entry name" value="Immunoglobulins"/>
    <property type="match status" value="1"/>
</dbReference>
<dbReference type="SUPFAM" id="SSF49299">
    <property type="entry name" value="PKD domain"/>
    <property type="match status" value="1"/>
</dbReference>
<dbReference type="KEGG" id="fmr:Fuma_06071"/>
<feature type="region of interest" description="Disordered" evidence="1">
    <location>
        <begin position="317"/>
        <end position="354"/>
    </location>
</feature>
<evidence type="ECO:0000313" key="4">
    <source>
        <dbReference type="Proteomes" id="UP000187735"/>
    </source>
</evidence>
<dbReference type="InterPro" id="IPR022409">
    <property type="entry name" value="PKD/Chitinase_dom"/>
</dbReference>
<dbReference type="InterPro" id="IPR013783">
    <property type="entry name" value="Ig-like_fold"/>
</dbReference>
<dbReference type="PROSITE" id="PS50093">
    <property type="entry name" value="PKD"/>
    <property type="match status" value="1"/>
</dbReference>
<dbReference type="InterPro" id="IPR000601">
    <property type="entry name" value="PKD_dom"/>
</dbReference>
<dbReference type="CDD" id="cd00146">
    <property type="entry name" value="PKD"/>
    <property type="match status" value="1"/>
</dbReference>
<dbReference type="OrthoDB" id="219915at2"/>
<dbReference type="SMART" id="SM00089">
    <property type="entry name" value="PKD"/>
    <property type="match status" value="1"/>
</dbReference>
<feature type="domain" description="PKD" evidence="2">
    <location>
        <begin position="354"/>
        <end position="446"/>
    </location>
</feature>
<organism evidence="3 4">
    <name type="scientific">Fuerstiella marisgermanici</name>
    <dbReference type="NCBI Taxonomy" id="1891926"/>
    <lineage>
        <taxon>Bacteria</taxon>
        <taxon>Pseudomonadati</taxon>
        <taxon>Planctomycetota</taxon>
        <taxon>Planctomycetia</taxon>
        <taxon>Planctomycetales</taxon>
        <taxon>Planctomycetaceae</taxon>
        <taxon>Fuerstiella</taxon>
    </lineage>
</organism>
<evidence type="ECO:0000256" key="1">
    <source>
        <dbReference type="SAM" id="MobiDB-lite"/>
    </source>
</evidence>
<sequence>MLLSGKRAWRQILKGMTGRRGNRSRQSRLSRASNTAITAELLEDRALLATIVGGDYAGGNLAPADGDVLQGAFTNVGSFVVAPGTTVYVGEGIPLSVAADSIAIAGTLDGDGAGFDGGSGGIGNAGNGVAGNGPGAGQGGLYGSAIHASGGGGAGYGGPGGNSGQSLSNPPAALGGGSYGVTAAPGIQMGSGGGGAGNHGTTSSGIGGSGGDGGGAIALSASIIDVSGAITVDGRDGVQGTAFGIASASSGGGGAGGGIWLDGYIVLNGSLSASGGNGSNFAAGTRLGYYGQGGGGGGGGRIKISGTIDTTSVFTTSVEGGSAGSSDTQTRTPARIGQSGSFSNTAVAVDPNSPPIPDAGAPYTADEGFAITFNASGSTDPDNNIASYAWDLDNDGQFDDAAGVTPTVTGATLVSLGLGDDGYYPIAVRVTDTDGESAVATSTLTINNVTPELENIAITSVVSENDSAILTAEIVDPGSLDVFTLVVDWGEGAPETFTIPAGSTTFTVTHQFLDDNPTGTASAPYNVEILSFTDDDGGSAGLAQGGSIFLTGHDILSHGNQNRYSEVALDYLRGAGTTSEIPRSSYHLGVIAINVDSLTGGSVSNGQPGVAIQPWRLWEPRVTNAFGGRSTFTIGAGTSAAQFESFLNTIDVLVIPEHGLANNIAKFNSFTPEIEAFFNAGGDPGPAHTKLFCR</sequence>
<dbReference type="Pfam" id="PF18911">
    <property type="entry name" value="PKD_4"/>
    <property type="match status" value="1"/>
</dbReference>
<protein>
    <recommendedName>
        <fullName evidence="2">PKD domain-containing protein</fullName>
    </recommendedName>
</protein>
<dbReference type="STRING" id="1891926.Fuma_06071"/>
<dbReference type="InterPro" id="IPR035986">
    <property type="entry name" value="PKD_dom_sf"/>
</dbReference>
<gene>
    <name evidence="3" type="ORF">Fuma_06071</name>
</gene>
<evidence type="ECO:0000259" key="2">
    <source>
        <dbReference type="PROSITE" id="PS50093"/>
    </source>
</evidence>